<evidence type="ECO:0000259" key="5">
    <source>
        <dbReference type="PROSITE" id="PS51050"/>
    </source>
</evidence>
<accession>A0ABR2D9A1</accession>
<evidence type="ECO:0000256" key="1">
    <source>
        <dbReference type="ARBA" id="ARBA00022723"/>
    </source>
</evidence>
<gene>
    <name evidence="6" type="ORF">V6N12_054018</name>
</gene>
<dbReference type="Gene3D" id="3.30.40.100">
    <property type="match status" value="1"/>
</dbReference>
<protein>
    <recommendedName>
        <fullName evidence="5">CW-type domain-containing protein</fullName>
    </recommendedName>
</protein>
<keyword evidence="2" id="KW-0863">Zinc-finger</keyword>
<name>A0ABR2D9A1_9ROSI</name>
<dbReference type="InterPro" id="IPR011124">
    <property type="entry name" value="Znf_CW"/>
</dbReference>
<dbReference type="InterPro" id="IPR055300">
    <property type="entry name" value="CWZF3/5/7"/>
</dbReference>
<dbReference type="PANTHER" id="PTHR46524:SF7">
    <property type="entry name" value="CW-TYPE ZINC FINGER"/>
    <property type="match status" value="1"/>
</dbReference>
<keyword evidence="7" id="KW-1185">Reference proteome</keyword>
<feature type="region of interest" description="Disordered" evidence="4">
    <location>
        <begin position="144"/>
        <end position="173"/>
    </location>
</feature>
<organism evidence="6 7">
    <name type="scientific">Hibiscus sabdariffa</name>
    <name type="common">roselle</name>
    <dbReference type="NCBI Taxonomy" id="183260"/>
    <lineage>
        <taxon>Eukaryota</taxon>
        <taxon>Viridiplantae</taxon>
        <taxon>Streptophyta</taxon>
        <taxon>Embryophyta</taxon>
        <taxon>Tracheophyta</taxon>
        <taxon>Spermatophyta</taxon>
        <taxon>Magnoliopsida</taxon>
        <taxon>eudicotyledons</taxon>
        <taxon>Gunneridae</taxon>
        <taxon>Pentapetalae</taxon>
        <taxon>rosids</taxon>
        <taxon>malvids</taxon>
        <taxon>Malvales</taxon>
        <taxon>Malvaceae</taxon>
        <taxon>Malvoideae</taxon>
        <taxon>Hibiscus</taxon>
    </lineage>
</organism>
<comment type="caution">
    <text evidence="6">The sequence shown here is derived from an EMBL/GenBank/DDBJ whole genome shotgun (WGS) entry which is preliminary data.</text>
</comment>
<evidence type="ECO:0000313" key="7">
    <source>
        <dbReference type="Proteomes" id="UP001472677"/>
    </source>
</evidence>
<evidence type="ECO:0000256" key="4">
    <source>
        <dbReference type="SAM" id="MobiDB-lite"/>
    </source>
</evidence>
<reference evidence="6 7" key="1">
    <citation type="journal article" date="2024" name="G3 (Bethesda)">
        <title>Genome assembly of Hibiscus sabdariffa L. provides insights into metabolisms of medicinal natural products.</title>
        <authorList>
            <person name="Kim T."/>
        </authorList>
    </citation>
    <scope>NUCLEOTIDE SEQUENCE [LARGE SCALE GENOMIC DNA]</scope>
    <source>
        <strain evidence="6">TK-2024</strain>
        <tissue evidence="6">Old leaves</tissue>
    </source>
</reference>
<proteinExistence type="predicted"/>
<dbReference type="PROSITE" id="PS51050">
    <property type="entry name" value="ZF_CW"/>
    <property type="match status" value="1"/>
</dbReference>
<feature type="region of interest" description="Disordered" evidence="4">
    <location>
        <begin position="322"/>
        <end position="342"/>
    </location>
</feature>
<dbReference type="Proteomes" id="UP001472677">
    <property type="component" value="Unassembled WGS sequence"/>
</dbReference>
<evidence type="ECO:0000256" key="3">
    <source>
        <dbReference type="ARBA" id="ARBA00022833"/>
    </source>
</evidence>
<feature type="domain" description="CW-type" evidence="5">
    <location>
        <begin position="233"/>
        <end position="282"/>
    </location>
</feature>
<sequence>MSVEKNDFLVEMKSGDNKVKDRRIARCKGTHDAALKESMEPIFTQEVHCENPIIGLTQKALEEQKTSIPYYVRKNIKRWERQFEFACYKQLIISLLLEKRISKGSHCHGNLAVETPKERMRVGSSLMLENKLITYAKKYIDKMESRDQKSKSSSQKNEDSYRDIREPEHDANQIRSPEIDSKDWLIEVDKFRGKHISNKIVDLLANKSYPGAVMDCASSSDNVNVAKTSVAIVALVLIKENCVCCDRCKKWYLLPISINLADLPDKWQCTLLNWIIDEEETTKVGFVMYQVLDAHDRIDLQSNFGSIMPRLPSVDTLQPDQNQRSFGSHGMPTTGRKKHILG</sequence>
<keyword evidence="3" id="KW-0862">Zinc</keyword>
<dbReference type="EMBL" id="JBBPBM010000034">
    <property type="protein sequence ID" value="KAK8532581.1"/>
    <property type="molecule type" value="Genomic_DNA"/>
</dbReference>
<evidence type="ECO:0000313" key="6">
    <source>
        <dbReference type="EMBL" id="KAK8532581.1"/>
    </source>
</evidence>
<keyword evidence="1" id="KW-0479">Metal-binding</keyword>
<dbReference type="PANTHER" id="PTHR46524">
    <property type="entry name" value="CW-TYPE ZINC FINGER"/>
    <property type="match status" value="1"/>
</dbReference>
<evidence type="ECO:0000256" key="2">
    <source>
        <dbReference type="ARBA" id="ARBA00022771"/>
    </source>
</evidence>